<evidence type="ECO:0000256" key="4">
    <source>
        <dbReference type="ARBA" id="ARBA00023136"/>
    </source>
</evidence>
<dbReference type="FunFam" id="1.20.1250.20:FF:000011">
    <property type="entry name" value="MFS multidrug transporter, putative"/>
    <property type="match status" value="1"/>
</dbReference>
<keyword evidence="3 6" id="KW-1133">Transmembrane helix</keyword>
<keyword evidence="9" id="KW-1185">Reference proteome</keyword>
<dbReference type="CDD" id="cd17323">
    <property type="entry name" value="MFS_Tpo1_MDR_like"/>
    <property type="match status" value="1"/>
</dbReference>
<dbReference type="PANTHER" id="PTHR23502">
    <property type="entry name" value="MAJOR FACILITATOR SUPERFAMILY"/>
    <property type="match status" value="1"/>
</dbReference>
<sequence>MAALASVEKSHQAVITLSSRTATLTEFVDRSQEEEIDVMAQAPGEGVPEDSFEMVMGPDDPDNPKTFSRPYRWLITMTAAALVMNATFASSAPSGMITQLMEHFHLGQEVGTLTIALFVVGYCVGPLLWGPLSEQVGRKPVFVVSFTAYALFQVGNALAPNTGALLVFRFLGGTFAAAPLANSGAVIADIWDAETRGKAMATFSLAPLAGPTLGPIVSGFMNVAGVSWQWIFWLQAIFAGTCLVALLVIIPETYAPVLLVKRAQRKRKETGDDRYWAPLERQQMTLSERLKQVLAKPFVVLFTEPMLIAMTLYMGFVYGIVYLLFEAYPIVFTEGHHFNSGISGLMFIPYSLGGVSAVLVYLFYFNPRYAAAVKHYAPHPVPPEVRIEVSVWAAPILVVAFFWFGWTSYPSISFWAPMMAGLPIGFATILIFLGIFNYTIDAYLAVAASALSSMTVARSFFGAAFPLFATQMFEVLNPRWASTLLGFLAILMAPIPIVLQRYGHVIRARSKYAPSRAMPPKAQPVDDEEKDLKGADAV</sequence>
<accession>A0A2G8RV29</accession>
<feature type="transmembrane region" description="Helical" evidence="6">
    <location>
        <begin position="230"/>
        <end position="260"/>
    </location>
</feature>
<feature type="transmembrane region" description="Helical" evidence="6">
    <location>
        <begin position="345"/>
        <end position="364"/>
    </location>
</feature>
<evidence type="ECO:0000259" key="7">
    <source>
        <dbReference type="PROSITE" id="PS50850"/>
    </source>
</evidence>
<dbReference type="GO" id="GO:0022857">
    <property type="term" value="F:transmembrane transporter activity"/>
    <property type="evidence" value="ECO:0007669"/>
    <property type="project" value="InterPro"/>
</dbReference>
<dbReference type="InterPro" id="IPR011701">
    <property type="entry name" value="MFS"/>
</dbReference>
<organism evidence="8 9">
    <name type="scientific">Ganoderma sinense ZZ0214-1</name>
    <dbReference type="NCBI Taxonomy" id="1077348"/>
    <lineage>
        <taxon>Eukaryota</taxon>
        <taxon>Fungi</taxon>
        <taxon>Dikarya</taxon>
        <taxon>Basidiomycota</taxon>
        <taxon>Agaricomycotina</taxon>
        <taxon>Agaricomycetes</taxon>
        <taxon>Polyporales</taxon>
        <taxon>Polyporaceae</taxon>
        <taxon>Ganoderma</taxon>
    </lineage>
</organism>
<dbReference type="OrthoDB" id="9986881at2759"/>
<evidence type="ECO:0000256" key="2">
    <source>
        <dbReference type="ARBA" id="ARBA00022692"/>
    </source>
</evidence>
<dbReference type="GO" id="GO:0005886">
    <property type="term" value="C:plasma membrane"/>
    <property type="evidence" value="ECO:0007669"/>
    <property type="project" value="TreeGrafter"/>
</dbReference>
<evidence type="ECO:0000256" key="5">
    <source>
        <dbReference type="SAM" id="MobiDB-lite"/>
    </source>
</evidence>
<feature type="transmembrane region" description="Helical" evidence="6">
    <location>
        <begin position="480"/>
        <end position="499"/>
    </location>
</feature>
<feature type="transmembrane region" description="Helical" evidence="6">
    <location>
        <begin position="165"/>
        <end position="191"/>
    </location>
</feature>
<dbReference type="PROSITE" id="PS50850">
    <property type="entry name" value="MFS"/>
    <property type="match status" value="1"/>
</dbReference>
<proteinExistence type="predicted"/>
<gene>
    <name evidence="8" type="ORF">GSI_13257</name>
</gene>
<evidence type="ECO:0000256" key="3">
    <source>
        <dbReference type="ARBA" id="ARBA00022989"/>
    </source>
</evidence>
<dbReference type="STRING" id="1077348.A0A2G8RV29"/>
<dbReference type="Proteomes" id="UP000230002">
    <property type="component" value="Unassembled WGS sequence"/>
</dbReference>
<evidence type="ECO:0000256" key="6">
    <source>
        <dbReference type="SAM" id="Phobius"/>
    </source>
</evidence>
<feature type="transmembrane region" description="Helical" evidence="6">
    <location>
        <begin position="412"/>
        <end position="436"/>
    </location>
</feature>
<keyword evidence="2 6" id="KW-0812">Transmembrane</keyword>
<dbReference type="AlphaFoldDB" id="A0A2G8RV29"/>
<feature type="transmembrane region" description="Helical" evidence="6">
    <location>
        <begin position="298"/>
        <end position="325"/>
    </location>
</feature>
<feature type="domain" description="Major facilitator superfamily (MFS) profile" evidence="7">
    <location>
        <begin position="74"/>
        <end position="511"/>
    </location>
</feature>
<name>A0A2G8RV29_9APHY</name>
<protein>
    <submittedName>
        <fullName evidence="8">MFS general substrate transporter</fullName>
    </submittedName>
</protein>
<comment type="subcellular location">
    <subcellularLocation>
        <location evidence="1">Membrane</location>
        <topology evidence="1">Multi-pass membrane protein</topology>
    </subcellularLocation>
</comment>
<feature type="transmembrane region" description="Helical" evidence="6">
    <location>
        <begin position="110"/>
        <end position="129"/>
    </location>
</feature>
<feature type="transmembrane region" description="Helical" evidence="6">
    <location>
        <begin position="443"/>
        <end position="468"/>
    </location>
</feature>
<reference evidence="8 9" key="1">
    <citation type="journal article" date="2015" name="Sci. Rep.">
        <title>Chromosome-level genome map provides insights into diverse defense mechanisms in the medicinal fungus Ganoderma sinense.</title>
        <authorList>
            <person name="Zhu Y."/>
            <person name="Xu J."/>
            <person name="Sun C."/>
            <person name="Zhou S."/>
            <person name="Xu H."/>
            <person name="Nelson D.R."/>
            <person name="Qian J."/>
            <person name="Song J."/>
            <person name="Luo H."/>
            <person name="Xiang L."/>
            <person name="Li Y."/>
            <person name="Xu Z."/>
            <person name="Ji A."/>
            <person name="Wang L."/>
            <person name="Lu S."/>
            <person name="Hayward A."/>
            <person name="Sun W."/>
            <person name="Li X."/>
            <person name="Schwartz D.C."/>
            <person name="Wang Y."/>
            <person name="Chen S."/>
        </authorList>
    </citation>
    <scope>NUCLEOTIDE SEQUENCE [LARGE SCALE GENOMIC DNA]</scope>
    <source>
        <strain evidence="8 9">ZZ0214-1</strain>
    </source>
</reference>
<feature type="transmembrane region" description="Helical" evidence="6">
    <location>
        <begin position="141"/>
        <end position="159"/>
    </location>
</feature>
<evidence type="ECO:0000313" key="8">
    <source>
        <dbReference type="EMBL" id="PIL25367.1"/>
    </source>
</evidence>
<feature type="region of interest" description="Disordered" evidence="5">
    <location>
        <begin position="516"/>
        <end position="538"/>
    </location>
</feature>
<feature type="transmembrane region" description="Helical" evidence="6">
    <location>
        <begin position="71"/>
        <end position="90"/>
    </location>
</feature>
<dbReference type="PANTHER" id="PTHR23502:SF173">
    <property type="entry name" value="MFS-MULTIDRUG-RESISTANCE TRANSPORTER-RELATED"/>
    <property type="match status" value="1"/>
</dbReference>
<feature type="transmembrane region" description="Helical" evidence="6">
    <location>
        <begin position="385"/>
        <end position="406"/>
    </location>
</feature>
<dbReference type="InterPro" id="IPR036259">
    <property type="entry name" value="MFS_trans_sf"/>
</dbReference>
<comment type="caution">
    <text evidence="8">The sequence shown here is derived from an EMBL/GenBank/DDBJ whole genome shotgun (WGS) entry which is preliminary data.</text>
</comment>
<dbReference type="SUPFAM" id="SSF103473">
    <property type="entry name" value="MFS general substrate transporter"/>
    <property type="match status" value="1"/>
</dbReference>
<dbReference type="Pfam" id="PF07690">
    <property type="entry name" value="MFS_1"/>
    <property type="match status" value="1"/>
</dbReference>
<dbReference type="Gene3D" id="1.20.1250.20">
    <property type="entry name" value="MFS general substrate transporter like domains"/>
    <property type="match status" value="1"/>
</dbReference>
<evidence type="ECO:0000256" key="1">
    <source>
        <dbReference type="ARBA" id="ARBA00004141"/>
    </source>
</evidence>
<evidence type="ECO:0000313" key="9">
    <source>
        <dbReference type="Proteomes" id="UP000230002"/>
    </source>
</evidence>
<feature type="transmembrane region" description="Helical" evidence="6">
    <location>
        <begin position="203"/>
        <end position="224"/>
    </location>
</feature>
<keyword evidence="4 6" id="KW-0472">Membrane</keyword>
<dbReference type="EMBL" id="AYKW01000056">
    <property type="protein sequence ID" value="PIL25367.1"/>
    <property type="molecule type" value="Genomic_DNA"/>
</dbReference>
<dbReference type="InterPro" id="IPR020846">
    <property type="entry name" value="MFS_dom"/>
</dbReference>